<dbReference type="InterPro" id="IPR011004">
    <property type="entry name" value="Trimer_LpxA-like_sf"/>
</dbReference>
<dbReference type="EMBL" id="JAUFQS010000047">
    <property type="protein sequence ID" value="MDN3690728.1"/>
    <property type="molecule type" value="Genomic_DNA"/>
</dbReference>
<dbReference type="GO" id="GO:0016746">
    <property type="term" value="F:acyltransferase activity"/>
    <property type="evidence" value="ECO:0007669"/>
    <property type="project" value="UniProtKB-KW"/>
</dbReference>
<dbReference type="PANTHER" id="PTHR23416">
    <property type="entry name" value="SIALIC ACID SYNTHASE-RELATED"/>
    <property type="match status" value="1"/>
</dbReference>
<sequence>MIQQKLADRLREKSQALFGREARTTGEKSHLYLSLFKEILQGIIRLLNAKIRLRKCERVGKLVTVRGRLRVEGGGAIRIGDRCKLWSHMGTTQLYADRGALLEIGDDTFINTACILSASQHISIGKNCQIANQVVIMDGDFHGVENRDEKGKSGAIFIEDGAWLATRCMVLKGVRIGKGATVAAGAVVTKDVAPYTLVGGVPAKLIRKLPVPETVLVP</sequence>
<accession>A0ABT8CD50</accession>
<dbReference type="SUPFAM" id="SSF51161">
    <property type="entry name" value="Trimeric LpxA-like enzymes"/>
    <property type="match status" value="1"/>
</dbReference>
<proteinExistence type="predicted"/>
<dbReference type="InterPro" id="IPR001451">
    <property type="entry name" value="Hexapep"/>
</dbReference>
<dbReference type="PANTHER" id="PTHR23416:SF78">
    <property type="entry name" value="LIPOPOLYSACCHARIDE BIOSYNTHESIS O-ACETYL TRANSFERASE WBBJ-RELATED"/>
    <property type="match status" value="1"/>
</dbReference>
<protein>
    <submittedName>
        <fullName evidence="1">Acyltransferase</fullName>
        <ecNumber evidence="1">2.3.1.-</ecNumber>
    </submittedName>
</protein>
<keyword evidence="1" id="KW-0808">Transferase</keyword>
<keyword evidence="2" id="KW-1185">Reference proteome</keyword>
<keyword evidence="1" id="KW-0012">Acyltransferase</keyword>
<gene>
    <name evidence="1" type="ORF">QWZ15_23100</name>
</gene>
<dbReference type="Gene3D" id="2.160.10.10">
    <property type="entry name" value="Hexapeptide repeat proteins"/>
    <property type="match status" value="1"/>
</dbReference>
<evidence type="ECO:0000313" key="2">
    <source>
        <dbReference type="Proteomes" id="UP001236663"/>
    </source>
</evidence>
<reference evidence="2" key="1">
    <citation type="journal article" date="2019" name="Int. J. Syst. Evol. Microbiol.">
        <title>The Global Catalogue of Microorganisms (GCM) 10K type strain sequencing project: providing services to taxonomists for standard genome sequencing and annotation.</title>
        <authorList>
            <consortium name="The Broad Institute Genomics Platform"/>
            <consortium name="The Broad Institute Genome Sequencing Center for Infectious Disease"/>
            <person name="Wu L."/>
            <person name="Ma J."/>
        </authorList>
    </citation>
    <scope>NUCLEOTIDE SEQUENCE [LARGE SCALE GENOMIC DNA]</scope>
    <source>
        <strain evidence="2">CECT 7706</strain>
    </source>
</reference>
<dbReference type="EC" id="2.3.1.-" evidence="1"/>
<evidence type="ECO:0000313" key="1">
    <source>
        <dbReference type="EMBL" id="MDN3690728.1"/>
    </source>
</evidence>
<name>A0ABT8CD50_9BACT</name>
<dbReference type="RefSeq" id="WP_163382814.1">
    <property type="nucleotide sequence ID" value="NZ_JAUFQS010000047.1"/>
</dbReference>
<dbReference type="InterPro" id="IPR051159">
    <property type="entry name" value="Hexapeptide_acetyltransf"/>
</dbReference>
<organism evidence="1 2">
    <name type="scientific">Cyclobacterium jeungdonense</name>
    <dbReference type="NCBI Taxonomy" id="708087"/>
    <lineage>
        <taxon>Bacteria</taxon>
        <taxon>Pseudomonadati</taxon>
        <taxon>Bacteroidota</taxon>
        <taxon>Cytophagia</taxon>
        <taxon>Cytophagales</taxon>
        <taxon>Cyclobacteriaceae</taxon>
        <taxon>Cyclobacterium</taxon>
    </lineage>
</organism>
<dbReference type="CDD" id="cd04647">
    <property type="entry name" value="LbH_MAT_like"/>
    <property type="match status" value="1"/>
</dbReference>
<comment type="caution">
    <text evidence="1">The sequence shown here is derived from an EMBL/GenBank/DDBJ whole genome shotgun (WGS) entry which is preliminary data.</text>
</comment>
<dbReference type="Pfam" id="PF00132">
    <property type="entry name" value="Hexapep"/>
    <property type="match status" value="1"/>
</dbReference>
<dbReference type="Proteomes" id="UP001236663">
    <property type="component" value="Unassembled WGS sequence"/>
</dbReference>